<accession>L5KHK1</accession>
<dbReference type="AlphaFoldDB" id="L5KHK1"/>
<proteinExistence type="predicted"/>
<organism evidence="1 2">
    <name type="scientific">Pteropus alecto</name>
    <name type="common">Black flying fox</name>
    <dbReference type="NCBI Taxonomy" id="9402"/>
    <lineage>
        <taxon>Eukaryota</taxon>
        <taxon>Metazoa</taxon>
        <taxon>Chordata</taxon>
        <taxon>Craniata</taxon>
        <taxon>Vertebrata</taxon>
        <taxon>Euteleostomi</taxon>
        <taxon>Mammalia</taxon>
        <taxon>Eutheria</taxon>
        <taxon>Laurasiatheria</taxon>
        <taxon>Chiroptera</taxon>
        <taxon>Yinpterochiroptera</taxon>
        <taxon>Pteropodoidea</taxon>
        <taxon>Pteropodidae</taxon>
        <taxon>Pteropodinae</taxon>
        <taxon>Pteropus</taxon>
    </lineage>
</organism>
<reference evidence="2" key="1">
    <citation type="journal article" date="2013" name="Science">
        <title>Comparative analysis of bat genomes provides insight into the evolution of flight and immunity.</title>
        <authorList>
            <person name="Zhang G."/>
            <person name="Cowled C."/>
            <person name="Shi Z."/>
            <person name="Huang Z."/>
            <person name="Bishop-Lilly K.A."/>
            <person name="Fang X."/>
            <person name="Wynne J.W."/>
            <person name="Xiong Z."/>
            <person name="Baker M.L."/>
            <person name="Zhao W."/>
            <person name="Tachedjian M."/>
            <person name="Zhu Y."/>
            <person name="Zhou P."/>
            <person name="Jiang X."/>
            <person name="Ng J."/>
            <person name="Yang L."/>
            <person name="Wu L."/>
            <person name="Xiao J."/>
            <person name="Feng Y."/>
            <person name="Chen Y."/>
            <person name="Sun X."/>
            <person name="Zhang Y."/>
            <person name="Marsh G.A."/>
            <person name="Crameri G."/>
            <person name="Broder C.C."/>
            <person name="Frey K.G."/>
            <person name="Wang L.F."/>
            <person name="Wang J."/>
        </authorList>
    </citation>
    <scope>NUCLEOTIDE SEQUENCE [LARGE SCALE GENOMIC DNA]</scope>
</reference>
<dbReference type="InParanoid" id="L5KHK1"/>
<dbReference type="Proteomes" id="UP000010552">
    <property type="component" value="Unassembled WGS sequence"/>
</dbReference>
<sequence>MTADVSKAKSSTVTRSLECQQNVSSRAVLGLPDHIQTDFVYRSQLGRSCNLQPSHLHWVLVPEARGQWTPAHDAHDKCSPPRLSATARGSAVDLLTVGSFCLSHARAEPRRTHNHSQNVTLVSLSRL</sequence>
<name>L5KHK1_PTEAL</name>
<evidence type="ECO:0000313" key="1">
    <source>
        <dbReference type="EMBL" id="ELK09973.1"/>
    </source>
</evidence>
<protein>
    <submittedName>
        <fullName evidence="1">Uncharacterized protein</fullName>
    </submittedName>
</protein>
<keyword evidence="2" id="KW-1185">Reference proteome</keyword>
<dbReference type="EMBL" id="KB030789">
    <property type="protein sequence ID" value="ELK09973.1"/>
    <property type="molecule type" value="Genomic_DNA"/>
</dbReference>
<gene>
    <name evidence="1" type="ORF">PAL_GLEAN10013272</name>
</gene>
<evidence type="ECO:0000313" key="2">
    <source>
        <dbReference type="Proteomes" id="UP000010552"/>
    </source>
</evidence>